<proteinExistence type="predicted"/>
<evidence type="ECO:0000259" key="3">
    <source>
        <dbReference type="Pfam" id="PF14016"/>
    </source>
</evidence>
<dbReference type="HOGENOM" id="CLU_079632_3_0_11"/>
<keyword evidence="5" id="KW-1185">Reference proteome</keyword>
<evidence type="ECO:0000256" key="2">
    <source>
        <dbReference type="SAM" id="SignalP"/>
    </source>
</evidence>
<evidence type="ECO:0000313" key="4">
    <source>
        <dbReference type="EMBL" id="EHR59357.1"/>
    </source>
</evidence>
<organism evidence="4 5">
    <name type="scientific">Saccharomonospora cyanea NA-134</name>
    <dbReference type="NCBI Taxonomy" id="882082"/>
    <lineage>
        <taxon>Bacteria</taxon>
        <taxon>Bacillati</taxon>
        <taxon>Actinomycetota</taxon>
        <taxon>Actinomycetes</taxon>
        <taxon>Pseudonocardiales</taxon>
        <taxon>Pseudonocardiaceae</taxon>
        <taxon>Saccharomonospora</taxon>
    </lineage>
</organism>
<keyword evidence="2" id="KW-0732">Signal</keyword>
<feature type="signal peptide" evidence="2">
    <location>
        <begin position="1"/>
        <end position="29"/>
    </location>
</feature>
<dbReference type="InterPro" id="IPR025326">
    <property type="entry name" value="DUF4232"/>
</dbReference>
<dbReference type="PROSITE" id="PS51257">
    <property type="entry name" value="PROKAR_LIPOPROTEIN"/>
    <property type="match status" value="1"/>
</dbReference>
<accession>H5XFI9</accession>
<feature type="compositionally biased region" description="Polar residues" evidence="1">
    <location>
        <begin position="69"/>
        <end position="79"/>
    </location>
</feature>
<dbReference type="STRING" id="882082.SaccyDRAFT_0423"/>
<sequence>MDPEKGVAMKRTITAHVLLATTGMALALAGCAQNGGDDRVQGTAPDSAAATSDPASASESAPPTSTEANAQSREVSTSKGEPRAAAEQPPPDPDFCTSAELSLSLGEGGGAAGTVYRPLRFTNVGDFPCVLQGFPGVSYVAGDDGHQVGKPAEHTGGEGPALTLYPGDVAHADVGFTQVRNYDPQACSPTEVRGLRVYPPQETASKFVEVPGTGCARSELHGNQLTVSTIEEGPGHG</sequence>
<feature type="domain" description="DUF4232" evidence="3">
    <location>
        <begin position="96"/>
        <end position="230"/>
    </location>
</feature>
<name>H5XFI9_9PSEU</name>
<gene>
    <name evidence="4" type="ORF">SaccyDRAFT_0423</name>
</gene>
<dbReference type="AlphaFoldDB" id="H5XFI9"/>
<feature type="compositionally biased region" description="Low complexity" evidence="1">
    <location>
        <begin position="43"/>
        <end position="68"/>
    </location>
</feature>
<evidence type="ECO:0000256" key="1">
    <source>
        <dbReference type="SAM" id="MobiDB-lite"/>
    </source>
</evidence>
<dbReference type="Proteomes" id="UP000002791">
    <property type="component" value="Chromosome"/>
</dbReference>
<evidence type="ECO:0000313" key="5">
    <source>
        <dbReference type="Proteomes" id="UP000002791"/>
    </source>
</evidence>
<dbReference type="Pfam" id="PF14016">
    <property type="entry name" value="DUF4232"/>
    <property type="match status" value="1"/>
</dbReference>
<protein>
    <recommendedName>
        <fullName evidence="3">DUF4232 domain-containing protein</fullName>
    </recommendedName>
</protein>
<dbReference type="eggNOG" id="ENOG50330G5">
    <property type="taxonomic scope" value="Bacteria"/>
</dbReference>
<feature type="chain" id="PRO_5039086777" description="DUF4232 domain-containing protein" evidence="2">
    <location>
        <begin position="30"/>
        <end position="237"/>
    </location>
</feature>
<reference evidence="4 5" key="1">
    <citation type="submission" date="2011-11" db="EMBL/GenBank/DDBJ databases">
        <title>The Noncontiguous Finished sequence of Saccharomonospora cyanea NA-134.</title>
        <authorList>
            <consortium name="US DOE Joint Genome Institute"/>
            <person name="Lucas S."/>
            <person name="Han J."/>
            <person name="Lapidus A."/>
            <person name="Cheng J.-F."/>
            <person name="Goodwin L."/>
            <person name="Pitluck S."/>
            <person name="Peters L."/>
            <person name="Ovchinnikova G."/>
            <person name="Lu M."/>
            <person name="Detter J.C."/>
            <person name="Han C."/>
            <person name="Tapia R."/>
            <person name="Land M."/>
            <person name="Hauser L."/>
            <person name="Kyrpides N."/>
            <person name="Ivanova N."/>
            <person name="Pagani I."/>
            <person name="Brambilla E.-M."/>
            <person name="Klenk H.-P."/>
            <person name="Woyke T."/>
        </authorList>
    </citation>
    <scope>NUCLEOTIDE SEQUENCE [LARGE SCALE GENOMIC DNA]</scope>
    <source>
        <strain evidence="4 5">NA-134</strain>
    </source>
</reference>
<feature type="region of interest" description="Disordered" evidence="1">
    <location>
        <begin position="33"/>
        <end position="100"/>
    </location>
</feature>
<dbReference type="EMBL" id="CM001440">
    <property type="protein sequence ID" value="EHR59357.1"/>
    <property type="molecule type" value="Genomic_DNA"/>
</dbReference>